<dbReference type="RefSeq" id="WP_317561412.1">
    <property type="nucleotide sequence ID" value="NZ_JAWLIP010000005.1"/>
</dbReference>
<dbReference type="GO" id="GO:0016757">
    <property type="term" value="F:glycosyltransferase activity"/>
    <property type="evidence" value="ECO:0007669"/>
    <property type="project" value="UniProtKB-KW"/>
</dbReference>
<evidence type="ECO:0000313" key="2">
    <source>
        <dbReference type="EMBL" id="MDV6226988.1"/>
    </source>
</evidence>
<proteinExistence type="predicted"/>
<dbReference type="EMBL" id="JAWLIP010000005">
    <property type="protein sequence ID" value="MDV6226988.1"/>
    <property type="molecule type" value="Genomic_DNA"/>
</dbReference>
<keyword evidence="3" id="KW-1185">Reference proteome</keyword>
<comment type="caution">
    <text evidence="2">The sequence shown here is derived from an EMBL/GenBank/DDBJ whole genome shotgun (WGS) entry which is preliminary data.</text>
</comment>
<dbReference type="Proteomes" id="UP001185659">
    <property type="component" value="Unassembled WGS sequence"/>
</dbReference>
<organism evidence="2 3">
    <name type="scientific">Nitratireductor aquimarinus</name>
    <dbReference type="NCBI Taxonomy" id="889300"/>
    <lineage>
        <taxon>Bacteria</taxon>
        <taxon>Pseudomonadati</taxon>
        <taxon>Pseudomonadota</taxon>
        <taxon>Alphaproteobacteria</taxon>
        <taxon>Hyphomicrobiales</taxon>
        <taxon>Phyllobacteriaceae</taxon>
        <taxon>Nitratireductor</taxon>
    </lineage>
</organism>
<dbReference type="Pfam" id="PF04230">
    <property type="entry name" value="PS_pyruv_trans"/>
    <property type="match status" value="1"/>
</dbReference>
<reference evidence="2 3" key="1">
    <citation type="submission" date="2023-10" db="EMBL/GenBank/DDBJ databases">
        <authorList>
            <person name="Venkata Ramana C."/>
            <person name="Sasikala C."/>
            <person name="Dhurka M."/>
        </authorList>
    </citation>
    <scope>NUCLEOTIDE SEQUENCE [LARGE SCALE GENOMIC DNA]</scope>
    <source>
        <strain evidence="2 3">KCTC 32151</strain>
    </source>
</reference>
<gene>
    <name evidence="2" type="ORF">R2G56_11890</name>
</gene>
<feature type="domain" description="Polysaccharide pyruvyl transferase" evidence="1">
    <location>
        <begin position="33"/>
        <end position="197"/>
    </location>
</feature>
<evidence type="ECO:0000313" key="3">
    <source>
        <dbReference type="Proteomes" id="UP001185659"/>
    </source>
</evidence>
<accession>A0ABU4AL73</accession>
<name>A0ABU4AL73_9HYPH</name>
<dbReference type="InterPro" id="IPR007345">
    <property type="entry name" value="Polysacch_pyruvyl_Trfase"/>
</dbReference>
<keyword evidence="2" id="KW-0808">Transferase</keyword>
<sequence length="259" mass="29230">MREIKLNWWRELSGQNNFGDDLPPILIERLTGKKVTFSKLKKCDMISTGSILDLAVKFTKERILRRPFHRTLVWGSGSFGTVKPGYHHLKVSAVRGPLTRQALGLSDNVTVGDPALLLPRIIDRPHKKYRWGIIPHIAHQSDPVVADMALQPGSRVIDLARSEPLEIAEEIASCDFVISSSLHGLITADAFGIPNLWMQIGKPLVGGQWKFRDYFESINRTGNSVQSSVFLKQYEEKAERPDNRLIEKISDKLITTLPR</sequence>
<protein>
    <submittedName>
        <fullName evidence="2">Polysaccharide pyruvyl transferase family protein</fullName>
        <ecNumber evidence="2">2.4.-.-</ecNumber>
    </submittedName>
</protein>
<evidence type="ECO:0000259" key="1">
    <source>
        <dbReference type="Pfam" id="PF04230"/>
    </source>
</evidence>
<keyword evidence="2" id="KW-0328">Glycosyltransferase</keyword>
<dbReference type="EC" id="2.4.-.-" evidence="2"/>